<dbReference type="Gene3D" id="1.20.1640.10">
    <property type="entry name" value="Multidrug efflux transporter AcrB transmembrane domain"/>
    <property type="match status" value="2"/>
</dbReference>
<dbReference type="GO" id="GO:0042910">
    <property type="term" value="F:xenobiotic transmembrane transporter activity"/>
    <property type="evidence" value="ECO:0007669"/>
    <property type="project" value="TreeGrafter"/>
</dbReference>
<dbReference type="InterPro" id="IPR027463">
    <property type="entry name" value="AcrB_DN_DC_subdom"/>
</dbReference>
<dbReference type="PRINTS" id="PR00702">
    <property type="entry name" value="ACRIFLAVINRP"/>
</dbReference>
<feature type="transmembrane region" description="Helical" evidence="8">
    <location>
        <begin position="334"/>
        <end position="354"/>
    </location>
</feature>
<keyword evidence="10" id="KW-1185">Reference proteome</keyword>
<feature type="transmembrane region" description="Helical" evidence="8">
    <location>
        <begin position="439"/>
        <end position="456"/>
    </location>
</feature>
<proteinExistence type="inferred from homology"/>
<comment type="similarity">
    <text evidence="2">Belongs to the resistance-nodulation-cell division (RND) (TC 2.A.6) family.</text>
</comment>
<feature type="transmembrane region" description="Helical" evidence="8">
    <location>
        <begin position="912"/>
        <end position="936"/>
    </location>
</feature>
<feature type="transmembrane region" description="Helical" evidence="8">
    <location>
        <begin position="860"/>
        <end position="879"/>
    </location>
</feature>
<dbReference type="EMBL" id="AP014836">
    <property type="protein sequence ID" value="BAW80479.1"/>
    <property type="molecule type" value="Genomic_DNA"/>
</dbReference>
<protein>
    <submittedName>
        <fullName evidence="9">Metal transporter CzcA</fullName>
    </submittedName>
</protein>
<dbReference type="Proteomes" id="UP000243679">
    <property type="component" value="Chromosome"/>
</dbReference>
<dbReference type="PANTHER" id="PTHR32063:SF12">
    <property type="entry name" value="CATION EFFLUX SYSTEM PROTEIN"/>
    <property type="match status" value="1"/>
</dbReference>
<dbReference type="Gene3D" id="3.30.70.1320">
    <property type="entry name" value="Multidrug efflux transporter AcrB pore domain like"/>
    <property type="match status" value="1"/>
</dbReference>
<gene>
    <name evidence="9" type="ORF">TAO_1109</name>
</gene>
<feature type="transmembrane region" description="Helical" evidence="8">
    <location>
        <begin position="361"/>
        <end position="382"/>
    </location>
</feature>
<feature type="transmembrane region" description="Helical" evidence="8">
    <location>
        <begin position="989"/>
        <end position="1015"/>
    </location>
</feature>
<dbReference type="PANTHER" id="PTHR32063">
    <property type="match status" value="1"/>
</dbReference>
<dbReference type="Gene3D" id="3.30.70.1440">
    <property type="entry name" value="Multidrug efflux transporter AcrB pore domain"/>
    <property type="match status" value="1"/>
</dbReference>
<dbReference type="SUPFAM" id="SSF82714">
    <property type="entry name" value="Multidrug efflux transporter AcrB TolC docking domain, DN and DC subdomains"/>
    <property type="match status" value="2"/>
</dbReference>
<evidence type="ECO:0000256" key="5">
    <source>
        <dbReference type="ARBA" id="ARBA00022692"/>
    </source>
</evidence>
<evidence type="ECO:0000313" key="10">
    <source>
        <dbReference type="Proteomes" id="UP000243679"/>
    </source>
</evidence>
<feature type="transmembrane region" description="Helical" evidence="8">
    <location>
        <begin position="468"/>
        <end position="494"/>
    </location>
</feature>
<dbReference type="SUPFAM" id="SSF82693">
    <property type="entry name" value="Multidrug efflux transporter AcrB pore domain, PN1, PN2, PC1 and PC2 subdomains"/>
    <property type="match status" value="3"/>
</dbReference>
<dbReference type="KEGG" id="ntt:TAO_1109"/>
<dbReference type="InterPro" id="IPR001036">
    <property type="entry name" value="Acrflvin-R"/>
</dbReference>
<evidence type="ECO:0000256" key="6">
    <source>
        <dbReference type="ARBA" id="ARBA00022989"/>
    </source>
</evidence>
<dbReference type="NCBIfam" id="TIGR00914">
    <property type="entry name" value="2A0601"/>
    <property type="match status" value="1"/>
</dbReference>
<evidence type="ECO:0000256" key="7">
    <source>
        <dbReference type="ARBA" id="ARBA00023136"/>
    </source>
</evidence>
<dbReference type="Gene3D" id="3.30.70.1430">
    <property type="entry name" value="Multidrug efflux transporter AcrB pore domain"/>
    <property type="match status" value="2"/>
</dbReference>
<dbReference type="InterPro" id="IPR004763">
    <property type="entry name" value="CusA-like"/>
</dbReference>
<dbReference type="AlphaFoldDB" id="A0A1Q2SN03"/>
<evidence type="ECO:0000256" key="3">
    <source>
        <dbReference type="ARBA" id="ARBA00022448"/>
    </source>
</evidence>
<feature type="transmembrane region" description="Helical" evidence="8">
    <location>
        <begin position="885"/>
        <end position="905"/>
    </location>
</feature>
<name>A0A1Q2SN03_9GAMM</name>
<dbReference type="OrthoDB" id="9758297at2"/>
<dbReference type="RefSeq" id="WP_096527025.1">
    <property type="nucleotide sequence ID" value="NZ_AP014836.1"/>
</dbReference>
<keyword evidence="5 8" id="KW-0812">Transmembrane</keyword>
<evidence type="ECO:0000256" key="2">
    <source>
        <dbReference type="ARBA" id="ARBA00010942"/>
    </source>
</evidence>
<evidence type="ECO:0000256" key="1">
    <source>
        <dbReference type="ARBA" id="ARBA00004651"/>
    </source>
</evidence>
<dbReference type="SUPFAM" id="SSF82866">
    <property type="entry name" value="Multidrug efflux transporter AcrB transmembrane domain"/>
    <property type="match status" value="2"/>
</dbReference>
<keyword evidence="6 8" id="KW-1133">Transmembrane helix</keyword>
<evidence type="ECO:0000313" key="9">
    <source>
        <dbReference type="EMBL" id="BAW80479.1"/>
    </source>
</evidence>
<feature type="transmembrane region" description="Helical" evidence="8">
    <location>
        <begin position="956"/>
        <end position="977"/>
    </location>
</feature>
<organism evidence="9 10">
    <name type="scientific">Candidatus Nitrosoglobus terrae</name>
    <dbReference type="NCBI Taxonomy" id="1630141"/>
    <lineage>
        <taxon>Bacteria</taxon>
        <taxon>Pseudomonadati</taxon>
        <taxon>Pseudomonadota</taxon>
        <taxon>Gammaproteobacteria</taxon>
        <taxon>Chromatiales</taxon>
        <taxon>Chromatiaceae</taxon>
        <taxon>Candidatus Nitrosoglobus</taxon>
    </lineage>
</organism>
<keyword evidence="4" id="KW-1003">Cell membrane</keyword>
<dbReference type="Gene3D" id="3.30.2090.10">
    <property type="entry name" value="Multidrug efflux transporter AcrB TolC docking domain, DN and DC subdomains"/>
    <property type="match status" value="2"/>
</dbReference>
<comment type="subcellular location">
    <subcellularLocation>
        <location evidence="1">Cell membrane</location>
        <topology evidence="1">Multi-pass membrane protein</topology>
    </subcellularLocation>
</comment>
<keyword evidence="7 8" id="KW-0472">Membrane</keyword>
<dbReference type="Pfam" id="PF00873">
    <property type="entry name" value="ACR_tran"/>
    <property type="match status" value="1"/>
</dbReference>
<sequence>MIKRIVSFSLNEPVFIWLGLILFIGSGLAAFHSLSIEAFPDVSDTQVSVITLYPGQAAEEIEKQVTIPLEIGLAGLPSAVRMFSHTMFGLSYLIITFDDRVDPYFARQRVLERLQTIDMPLGVNPEMGPLATAIGEIYRYKLEAKDMSAMDLRILQDWVVSRQLKQIPGVAEVASIGGPIKEYQVHPNLAKMRDYQVSLDDLFSAIERANANAGGGPVELGSQRFLLRGIGLLKSSADIGKIVVAENQGVPVLVQNIAEIEISSPPRQGIIGERENDDVISGIIMMRKGENPSVVLAAIKEKVTALNQSGLPKGVTIVPYYDRSWLIGKTLHTVFGNLLEGAILVTGVLFLFLGNLRAASIVAIIIPLALLATFLGLTWIGIPANLLSLGGMDFGMIVDGAVIVVENVFRKLGENKHTYTANERRQKVLEAVTEVGRPTLFSMLIIICAHIPIFTLQRHEGRIFSPMAYSVTSALTGALILSLTLVPLLCYYLLRKDLPHKDNWLLIGCKAMYQPLLLWSLQHKKTVIMIALTALLSSLGVARHLGTEFLPELDEGTIWINIPLPPGISTSETQAATRRIRAAIQAIPEIDSVISKAGRDDEGTDPKLLNNTEYLINLKPESKWRQGYTKERLIKEMDRILSSMPGIEPSFSQPIRDNVLESISQIKGQIVIKIFGEDPQVLKTQARQVLQLINDVPGVAQAFIDQEGELPQYLIEIDREAAARYGLNVADLQDLVEIALGGKAATEFWDGERHFSIVVRLKESKRSPAQLKNTLINTPHGGPIPISEVVEFRAVSGALDISRENGRPVKAISIFIRDRDMGSVVSDMQQRVEENITLPERYEITWSGEFESQERAMKRLILVVPLSILLIFILLFNAFNSFKDSFLIIADIPFALIGGVLALYFTGFPLSVSAAVGFISLFGLSVLDGVVMLTYFNQLRSEGKTPLEAAIEGSLLRLRPVLMTALLAMLGLLPMALSTDIGAQVQRPLAIVIIGGLISATLLTLIVLPTLYLIFSTSGSLLNQENKILSQ</sequence>
<keyword evidence="3" id="KW-0813">Transport</keyword>
<accession>A0A1Q2SN03</accession>
<dbReference type="GO" id="GO:0005886">
    <property type="term" value="C:plasma membrane"/>
    <property type="evidence" value="ECO:0007669"/>
    <property type="project" value="UniProtKB-SubCell"/>
</dbReference>
<dbReference type="GO" id="GO:0008324">
    <property type="term" value="F:monoatomic cation transmembrane transporter activity"/>
    <property type="evidence" value="ECO:0007669"/>
    <property type="project" value="InterPro"/>
</dbReference>
<reference evidence="9 10" key="1">
    <citation type="journal article" date="2017" name="ISME J.">
        <title>An acid-tolerant ammonia-oxidizing ?-proteobacterium from soil.</title>
        <authorList>
            <person name="Hayatsu M."/>
            <person name="Tago K."/>
            <person name="Uchiyama I."/>
            <person name="Toyoda A."/>
            <person name="Wang Y."/>
            <person name="Shimomura Y."/>
            <person name="Okubo T."/>
            <person name="Kurisu F."/>
            <person name="Hirono Y."/>
            <person name="Nonaka K."/>
            <person name="Akiyama H."/>
            <person name="Itoh T."/>
            <person name="Takami H."/>
        </authorList>
    </citation>
    <scope>NUCLEOTIDE SEQUENCE [LARGE SCALE GENOMIC DNA]</scope>
    <source>
        <strain evidence="9 10">TAO100</strain>
    </source>
</reference>
<evidence type="ECO:0000256" key="8">
    <source>
        <dbReference type="SAM" id="Phobius"/>
    </source>
</evidence>
<evidence type="ECO:0000256" key="4">
    <source>
        <dbReference type="ARBA" id="ARBA00022475"/>
    </source>
</evidence>